<dbReference type="OrthoDB" id="9781413at2"/>
<dbReference type="GO" id="GO:0005829">
    <property type="term" value="C:cytosol"/>
    <property type="evidence" value="ECO:0007669"/>
    <property type="project" value="TreeGrafter"/>
</dbReference>
<accession>A0A1G6ANZ7</accession>
<organism evidence="1 2">
    <name type="scientific">Eubacterium oxidoreducens</name>
    <dbReference type="NCBI Taxonomy" id="1732"/>
    <lineage>
        <taxon>Bacteria</taxon>
        <taxon>Bacillati</taxon>
        <taxon>Bacillota</taxon>
        <taxon>Clostridia</taxon>
        <taxon>Eubacteriales</taxon>
        <taxon>Eubacteriaceae</taxon>
        <taxon>Eubacterium</taxon>
    </lineage>
</organism>
<dbReference type="GO" id="GO:0000287">
    <property type="term" value="F:magnesium ion binding"/>
    <property type="evidence" value="ECO:0007669"/>
    <property type="project" value="TreeGrafter"/>
</dbReference>
<evidence type="ECO:0000313" key="1">
    <source>
        <dbReference type="EMBL" id="SDB10079.1"/>
    </source>
</evidence>
<dbReference type="EMBL" id="FMXR01000006">
    <property type="protein sequence ID" value="SDB10079.1"/>
    <property type="molecule type" value="Genomic_DNA"/>
</dbReference>
<dbReference type="Gene3D" id="3.30.1240.10">
    <property type="match status" value="1"/>
</dbReference>
<dbReference type="InterPro" id="IPR023214">
    <property type="entry name" value="HAD_sf"/>
</dbReference>
<name>A0A1G6ANZ7_EUBOX</name>
<sequence>MAQKLLVLDLDGTLLTDDKTVTRANLLAIEEAVRAGHKVMIASGRPLSSARRCAKQYLPQVPDSLLIAMNGGILYDLDRDKVLVRKTMDVSLVQKLFDLADEYGEYIQTYSDEKVLTRRVREQLYQYVHLTGIPYECREEFPEGIENPTKVLLSNLENHDALVRFKEEGDRLMEGKCLSFFSTPEYLEYVPLDSSKGHAMLAACELLGIKKEDTIAIGNEENDVSMIEMAGLGVAMCNSNQDILKKADCITKSDNNHDGIAQIIHEFVI</sequence>
<dbReference type="NCBIfam" id="TIGR00099">
    <property type="entry name" value="Cof-subfamily"/>
    <property type="match status" value="1"/>
</dbReference>
<dbReference type="PANTHER" id="PTHR10000:SF8">
    <property type="entry name" value="HAD SUPERFAMILY HYDROLASE-LIKE, TYPE 3"/>
    <property type="match status" value="1"/>
</dbReference>
<protein>
    <recommendedName>
        <fullName evidence="3">Haloacid dehalogenase-like hydrolase</fullName>
    </recommendedName>
</protein>
<dbReference type="PANTHER" id="PTHR10000">
    <property type="entry name" value="PHOSPHOSERINE PHOSPHATASE"/>
    <property type="match status" value="1"/>
</dbReference>
<dbReference type="InterPro" id="IPR000150">
    <property type="entry name" value="Cof"/>
</dbReference>
<evidence type="ECO:0008006" key="3">
    <source>
        <dbReference type="Google" id="ProtNLM"/>
    </source>
</evidence>
<dbReference type="Pfam" id="PF08282">
    <property type="entry name" value="Hydrolase_3"/>
    <property type="match status" value="1"/>
</dbReference>
<dbReference type="InterPro" id="IPR036412">
    <property type="entry name" value="HAD-like_sf"/>
</dbReference>
<dbReference type="GO" id="GO:0016791">
    <property type="term" value="F:phosphatase activity"/>
    <property type="evidence" value="ECO:0007669"/>
    <property type="project" value="TreeGrafter"/>
</dbReference>
<gene>
    <name evidence="1" type="ORF">SAMN02910417_00786</name>
</gene>
<dbReference type="RefSeq" id="WP_090172408.1">
    <property type="nucleotide sequence ID" value="NZ_FMXR01000006.1"/>
</dbReference>
<proteinExistence type="predicted"/>
<dbReference type="InterPro" id="IPR006379">
    <property type="entry name" value="HAD-SF_hydro_IIB"/>
</dbReference>
<dbReference type="NCBIfam" id="TIGR01484">
    <property type="entry name" value="HAD-SF-IIB"/>
    <property type="match status" value="1"/>
</dbReference>
<dbReference type="PROSITE" id="PS01228">
    <property type="entry name" value="COF_1"/>
    <property type="match status" value="1"/>
</dbReference>
<dbReference type="CDD" id="cd07516">
    <property type="entry name" value="HAD_Pase"/>
    <property type="match status" value="1"/>
</dbReference>
<dbReference type="SFLD" id="SFLDS00003">
    <property type="entry name" value="Haloacid_Dehalogenase"/>
    <property type="match status" value="1"/>
</dbReference>
<dbReference type="Proteomes" id="UP000199228">
    <property type="component" value="Unassembled WGS sequence"/>
</dbReference>
<dbReference type="AlphaFoldDB" id="A0A1G6ANZ7"/>
<dbReference type="SUPFAM" id="SSF56784">
    <property type="entry name" value="HAD-like"/>
    <property type="match status" value="1"/>
</dbReference>
<evidence type="ECO:0000313" key="2">
    <source>
        <dbReference type="Proteomes" id="UP000199228"/>
    </source>
</evidence>
<reference evidence="1 2" key="1">
    <citation type="submission" date="2016-10" db="EMBL/GenBank/DDBJ databases">
        <authorList>
            <person name="de Groot N.N."/>
        </authorList>
    </citation>
    <scope>NUCLEOTIDE SEQUENCE [LARGE SCALE GENOMIC DNA]</scope>
    <source>
        <strain evidence="1 2">DSM 3217</strain>
    </source>
</reference>
<dbReference type="STRING" id="1732.SAMN02910417_00786"/>
<dbReference type="Gene3D" id="3.40.50.1000">
    <property type="entry name" value="HAD superfamily/HAD-like"/>
    <property type="match status" value="1"/>
</dbReference>
<dbReference type="SFLD" id="SFLDG01140">
    <property type="entry name" value="C2.B:_Phosphomannomutase_and_P"/>
    <property type="match status" value="1"/>
</dbReference>
<keyword evidence="2" id="KW-1185">Reference proteome</keyword>